<sequence length="182" mass="19573">MRMRIPAKLAALSALSLFALAGLPACGGEGAKDATSAKDSGKGIKEGDKAPTFSIDSLNGQGKVAVAPGKVTLVDFWATWCEPCKKSFPKYQDLYTKYKASGLEIAAVSVDDEKGGIPDFAKTHGAKFPVGWDEGHKIADQYKPENMPSMYIVGKDGMVKHVHKGYHDGEEAEIDKEIKELL</sequence>
<reference evidence="4 5" key="1">
    <citation type="submission" date="2015-08" db="EMBL/GenBank/DDBJ databases">
        <authorList>
            <person name="Babu N.S."/>
            <person name="Beckwith C.J."/>
            <person name="Beseler K.G."/>
            <person name="Brison A."/>
            <person name="Carone J.V."/>
            <person name="Caskin T.P."/>
            <person name="Diamond M."/>
            <person name="Durham M.E."/>
            <person name="Foxe J.M."/>
            <person name="Go M."/>
            <person name="Henderson B.A."/>
            <person name="Jones I.B."/>
            <person name="McGettigan J.A."/>
            <person name="Micheletti S.J."/>
            <person name="Nasrallah M.E."/>
            <person name="Ortiz D."/>
            <person name="Piller C.R."/>
            <person name="Privatt S.R."/>
            <person name="Schneider S.L."/>
            <person name="Sharp S."/>
            <person name="Smith T.C."/>
            <person name="Stanton J.D."/>
            <person name="Ullery H.E."/>
            <person name="Wilson R.J."/>
            <person name="Serrano M.G."/>
            <person name="Buck G."/>
            <person name="Lee V."/>
            <person name="Wang Y."/>
            <person name="Carvalho R."/>
            <person name="Voegtly L."/>
            <person name="Shi R."/>
            <person name="Duckworth R."/>
            <person name="Johnson A."/>
            <person name="Loviza R."/>
            <person name="Walstead R."/>
            <person name="Shah Z."/>
            <person name="Kiflezghi M."/>
            <person name="Wade K."/>
            <person name="Ball S.L."/>
            <person name="Bradley K.W."/>
            <person name="Asai D.J."/>
            <person name="Bowman C.A."/>
            <person name="Russell D.A."/>
            <person name="Pope W.H."/>
            <person name="Jacobs-Sera D."/>
            <person name="Hendrix R.W."/>
            <person name="Hatfull G.F."/>
        </authorList>
    </citation>
    <scope>NUCLEOTIDE SEQUENCE [LARGE SCALE GENOMIC DNA]</scope>
    <source>
        <strain evidence="4 5">DSM 27648</strain>
    </source>
</reference>
<accession>A0A0K1Q9G2</accession>
<evidence type="ECO:0000256" key="2">
    <source>
        <dbReference type="SAM" id="SignalP"/>
    </source>
</evidence>
<dbReference type="SUPFAM" id="SSF52833">
    <property type="entry name" value="Thioredoxin-like"/>
    <property type="match status" value="1"/>
</dbReference>
<feature type="signal peptide" evidence="2">
    <location>
        <begin position="1"/>
        <end position="21"/>
    </location>
</feature>
<dbReference type="STRING" id="1391654.AKJ09_09037"/>
<dbReference type="KEGG" id="llu:AKJ09_09037"/>
<dbReference type="Proteomes" id="UP000064967">
    <property type="component" value="Chromosome"/>
</dbReference>
<gene>
    <name evidence="4" type="ORF">AKJ09_09037</name>
</gene>
<evidence type="ECO:0000313" key="4">
    <source>
        <dbReference type="EMBL" id="AKV02374.1"/>
    </source>
</evidence>
<dbReference type="Pfam" id="PF00578">
    <property type="entry name" value="AhpC-TSA"/>
    <property type="match status" value="1"/>
</dbReference>
<feature type="domain" description="Thioredoxin" evidence="3">
    <location>
        <begin position="44"/>
        <end position="182"/>
    </location>
</feature>
<keyword evidence="5" id="KW-1185">Reference proteome</keyword>
<proteinExistence type="predicted"/>
<dbReference type="PROSITE" id="PS00194">
    <property type="entry name" value="THIOREDOXIN_1"/>
    <property type="match status" value="1"/>
</dbReference>
<dbReference type="GO" id="GO:0016491">
    <property type="term" value="F:oxidoreductase activity"/>
    <property type="evidence" value="ECO:0007669"/>
    <property type="project" value="InterPro"/>
</dbReference>
<evidence type="ECO:0000313" key="5">
    <source>
        <dbReference type="Proteomes" id="UP000064967"/>
    </source>
</evidence>
<dbReference type="AlphaFoldDB" id="A0A0K1Q9G2"/>
<dbReference type="InterPro" id="IPR000866">
    <property type="entry name" value="AhpC/TSA"/>
</dbReference>
<protein>
    <submittedName>
        <fullName evidence="4">Thioredoxin family protein</fullName>
    </submittedName>
</protein>
<dbReference type="PANTHER" id="PTHR42852">
    <property type="entry name" value="THIOL:DISULFIDE INTERCHANGE PROTEIN DSBE"/>
    <property type="match status" value="1"/>
</dbReference>
<dbReference type="GO" id="GO:0016209">
    <property type="term" value="F:antioxidant activity"/>
    <property type="evidence" value="ECO:0007669"/>
    <property type="project" value="InterPro"/>
</dbReference>
<dbReference type="EMBL" id="CP012333">
    <property type="protein sequence ID" value="AKV02374.1"/>
    <property type="molecule type" value="Genomic_DNA"/>
</dbReference>
<dbReference type="PANTHER" id="PTHR42852:SF13">
    <property type="entry name" value="PROTEIN DIPZ"/>
    <property type="match status" value="1"/>
</dbReference>
<evidence type="ECO:0000259" key="3">
    <source>
        <dbReference type="PROSITE" id="PS51352"/>
    </source>
</evidence>
<dbReference type="CDD" id="cd02966">
    <property type="entry name" value="TlpA_like_family"/>
    <property type="match status" value="1"/>
</dbReference>
<name>A0A0K1Q9G2_9BACT</name>
<keyword evidence="2" id="KW-0732">Signal</keyword>
<dbReference type="RefSeq" id="WP_146653304.1">
    <property type="nucleotide sequence ID" value="NZ_CP012333.1"/>
</dbReference>
<dbReference type="Gene3D" id="3.40.30.10">
    <property type="entry name" value="Glutaredoxin"/>
    <property type="match status" value="1"/>
</dbReference>
<dbReference type="PROSITE" id="PS51352">
    <property type="entry name" value="THIOREDOXIN_2"/>
    <property type="match status" value="1"/>
</dbReference>
<keyword evidence="1" id="KW-0676">Redox-active center</keyword>
<dbReference type="InterPro" id="IPR017937">
    <property type="entry name" value="Thioredoxin_CS"/>
</dbReference>
<dbReference type="InterPro" id="IPR036249">
    <property type="entry name" value="Thioredoxin-like_sf"/>
</dbReference>
<feature type="chain" id="PRO_5005467016" evidence="2">
    <location>
        <begin position="22"/>
        <end position="182"/>
    </location>
</feature>
<dbReference type="InterPro" id="IPR050553">
    <property type="entry name" value="Thioredoxin_ResA/DsbE_sf"/>
</dbReference>
<dbReference type="OrthoDB" id="9813820at2"/>
<organism evidence="4 5">
    <name type="scientific">Labilithrix luteola</name>
    <dbReference type="NCBI Taxonomy" id="1391654"/>
    <lineage>
        <taxon>Bacteria</taxon>
        <taxon>Pseudomonadati</taxon>
        <taxon>Myxococcota</taxon>
        <taxon>Polyangia</taxon>
        <taxon>Polyangiales</taxon>
        <taxon>Labilitrichaceae</taxon>
        <taxon>Labilithrix</taxon>
    </lineage>
</organism>
<dbReference type="InterPro" id="IPR013766">
    <property type="entry name" value="Thioredoxin_domain"/>
</dbReference>
<evidence type="ECO:0000256" key="1">
    <source>
        <dbReference type="ARBA" id="ARBA00023284"/>
    </source>
</evidence>